<keyword evidence="4 6" id="KW-0472">Membrane</keyword>
<evidence type="ECO:0000256" key="3">
    <source>
        <dbReference type="ARBA" id="ARBA00022989"/>
    </source>
</evidence>
<reference evidence="8 9" key="1">
    <citation type="submission" date="2018-09" db="EMBL/GenBank/DDBJ databases">
        <title>A high-quality reference genome of wild soybean provides a powerful tool to mine soybean genomes.</title>
        <authorList>
            <person name="Xie M."/>
            <person name="Chung C.Y.L."/>
            <person name="Li M.-W."/>
            <person name="Wong F.-L."/>
            <person name="Chan T.-F."/>
            <person name="Lam H.-M."/>
        </authorList>
    </citation>
    <scope>NUCLEOTIDE SEQUENCE [LARGE SCALE GENOMIC DNA]</scope>
    <source>
        <strain evidence="9">cv. W05</strain>
        <tissue evidence="8">Hypocotyl of etiolated seedlings</tissue>
    </source>
</reference>
<keyword evidence="2 6" id="KW-0812">Transmembrane</keyword>
<feature type="domain" description="Late embryogenesis abundant protein LEA-2 subgroup" evidence="7">
    <location>
        <begin position="181"/>
        <end position="262"/>
    </location>
</feature>
<evidence type="ECO:0000313" key="9">
    <source>
        <dbReference type="Proteomes" id="UP000289340"/>
    </source>
</evidence>
<feature type="region of interest" description="Disordered" evidence="5">
    <location>
        <begin position="281"/>
        <end position="311"/>
    </location>
</feature>
<evidence type="ECO:0000313" key="8">
    <source>
        <dbReference type="EMBL" id="RZC09194.1"/>
    </source>
</evidence>
<dbReference type="GO" id="GO:0098542">
    <property type="term" value="P:defense response to other organism"/>
    <property type="evidence" value="ECO:0007669"/>
    <property type="project" value="InterPro"/>
</dbReference>
<dbReference type="SUPFAM" id="SSF117070">
    <property type="entry name" value="LEA14-like"/>
    <property type="match status" value="1"/>
</dbReference>
<evidence type="ECO:0000256" key="2">
    <source>
        <dbReference type="ARBA" id="ARBA00022692"/>
    </source>
</evidence>
<accession>A0A445KED3</accession>
<dbReference type="AlphaFoldDB" id="A0A445KED3"/>
<name>A0A445KED3_GLYSO</name>
<dbReference type="PANTHER" id="PTHR31234">
    <property type="entry name" value="LATE EMBRYOGENESIS ABUNDANT (LEA) HYDROXYPROLINE-RICH GLYCOPROTEIN FAMILY"/>
    <property type="match status" value="1"/>
</dbReference>
<proteinExistence type="predicted"/>
<sequence length="418" mass="46785">MKPCFYKEHSNRVTPKAYTLKSSSEPLPLDSGQSFLCVHNSFTTRDPRSLNPFSESLKRSSLAIVTFLVLSRAPPPIALLRDRGTKYGYDKKEWEEEKRREADGVCLTHSVASFKGCCCCLFLLFPFLALLVLAVVLVIIVAVKPKKLQFDLEQLGVQYMGITHNPPSIASLSLTIHLLFAATNPNKVRIKYGQSNFTFMYHGIPLGKATIFDFFQQPYSTRQLIAVDRVNLLEVDAADLIRDASLRFLGDVAAKIRFNLRTASGDVVPINLEIEDTCRRSNATRRRREQDTEGSSYTSPPLSPHHAKMDGEPARRVTLEDFSNTATPHFFTSIAKPEVQAANICYPHSLIQLIQGNLFHGLPSEDPYAHLASYIEICNTVKIAGVPEDAVRLNLLSFSLAGEAKRWLHSFKGNNLRT</sequence>
<dbReference type="InterPro" id="IPR004864">
    <property type="entry name" value="LEA_2"/>
</dbReference>
<keyword evidence="9" id="KW-1185">Reference proteome</keyword>
<evidence type="ECO:0000256" key="6">
    <source>
        <dbReference type="SAM" id="Phobius"/>
    </source>
</evidence>
<protein>
    <recommendedName>
        <fullName evidence="7">Late embryogenesis abundant protein LEA-2 subgroup domain-containing protein</fullName>
    </recommendedName>
</protein>
<evidence type="ECO:0000259" key="7">
    <source>
        <dbReference type="Pfam" id="PF03168"/>
    </source>
</evidence>
<evidence type="ECO:0000256" key="4">
    <source>
        <dbReference type="ARBA" id="ARBA00023136"/>
    </source>
</evidence>
<evidence type="ECO:0000256" key="5">
    <source>
        <dbReference type="SAM" id="MobiDB-lite"/>
    </source>
</evidence>
<dbReference type="InterPro" id="IPR044839">
    <property type="entry name" value="NDR1-like"/>
</dbReference>
<dbReference type="GO" id="GO:0005886">
    <property type="term" value="C:plasma membrane"/>
    <property type="evidence" value="ECO:0007669"/>
    <property type="project" value="TreeGrafter"/>
</dbReference>
<comment type="subcellular location">
    <subcellularLocation>
        <location evidence="1">Membrane</location>
        <topology evidence="1">Single-pass membrane protein</topology>
    </subcellularLocation>
</comment>
<gene>
    <name evidence="8" type="ORF">D0Y65_015800</name>
</gene>
<dbReference type="Pfam" id="PF03168">
    <property type="entry name" value="LEA_2"/>
    <property type="match status" value="1"/>
</dbReference>
<comment type="caution">
    <text evidence="8">The sequence shown here is derived from an EMBL/GenBank/DDBJ whole genome shotgun (WGS) entry which is preliminary data.</text>
</comment>
<evidence type="ECO:0000256" key="1">
    <source>
        <dbReference type="ARBA" id="ARBA00004167"/>
    </source>
</evidence>
<keyword evidence="3 6" id="KW-1133">Transmembrane helix</keyword>
<dbReference type="PANTHER" id="PTHR31234:SF8">
    <property type="entry name" value="EXPRESSED PROTEIN"/>
    <property type="match status" value="1"/>
</dbReference>
<organism evidence="8 9">
    <name type="scientific">Glycine soja</name>
    <name type="common">Wild soybean</name>
    <dbReference type="NCBI Taxonomy" id="3848"/>
    <lineage>
        <taxon>Eukaryota</taxon>
        <taxon>Viridiplantae</taxon>
        <taxon>Streptophyta</taxon>
        <taxon>Embryophyta</taxon>
        <taxon>Tracheophyta</taxon>
        <taxon>Spermatophyta</taxon>
        <taxon>Magnoliopsida</taxon>
        <taxon>eudicotyledons</taxon>
        <taxon>Gunneridae</taxon>
        <taxon>Pentapetalae</taxon>
        <taxon>rosids</taxon>
        <taxon>fabids</taxon>
        <taxon>Fabales</taxon>
        <taxon>Fabaceae</taxon>
        <taxon>Papilionoideae</taxon>
        <taxon>50 kb inversion clade</taxon>
        <taxon>NPAAA clade</taxon>
        <taxon>indigoferoid/millettioid clade</taxon>
        <taxon>Phaseoleae</taxon>
        <taxon>Glycine</taxon>
        <taxon>Glycine subgen. Soja</taxon>
    </lineage>
</organism>
<dbReference type="EMBL" id="QZWG01000006">
    <property type="protein sequence ID" value="RZC09194.1"/>
    <property type="molecule type" value="Genomic_DNA"/>
</dbReference>
<feature type="transmembrane region" description="Helical" evidence="6">
    <location>
        <begin position="121"/>
        <end position="143"/>
    </location>
</feature>
<dbReference type="Proteomes" id="UP000289340">
    <property type="component" value="Chromosome 6"/>
</dbReference>